<evidence type="ECO:0000256" key="6">
    <source>
        <dbReference type="SAM" id="Phobius"/>
    </source>
</evidence>
<dbReference type="InterPro" id="IPR007318">
    <property type="entry name" value="Phopholipid_MeTrfase"/>
</dbReference>
<feature type="region of interest" description="Disordered" evidence="5">
    <location>
        <begin position="204"/>
        <end position="234"/>
    </location>
</feature>
<dbReference type="AlphaFoldDB" id="A0A557R3K3"/>
<feature type="transmembrane region" description="Helical" evidence="6">
    <location>
        <begin position="39"/>
        <end position="62"/>
    </location>
</feature>
<evidence type="ECO:0000256" key="3">
    <source>
        <dbReference type="ARBA" id="ARBA00022989"/>
    </source>
</evidence>
<gene>
    <name evidence="7" type="ORF">FHP91_00400</name>
</gene>
<dbReference type="OrthoDB" id="9789029at2"/>
<name>A0A557R3K3_9RHOO</name>
<sequence>MSDTAYGLWSLVVINAAIFILFAFSFFKPRTARDWRTFGMFSAFLVALFTEMYGFPLTIYLFSGWLGQHFPGIDFLAHDAGHLLEMIFGSRTNPHFGPFHLLSTVFIGGGFWLLAAAWRVLYTAQASGQLATTGPYARVRHPQYVAFVLIMIGFLLQWPTLVTLVMFPILLLVYIRLARHEERESSARFGNAWNRYAATTPAFAPRWRTKPGAPTSKHHKTHPPRNEERPHERT</sequence>
<feature type="transmembrane region" description="Helical" evidence="6">
    <location>
        <begin position="143"/>
        <end position="175"/>
    </location>
</feature>
<dbReference type="GO" id="GO:0012505">
    <property type="term" value="C:endomembrane system"/>
    <property type="evidence" value="ECO:0007669"/>
    <property type="project" value="UniProtKB-SubCell"/>
</dbReference>
<reference evidence="7 8" key="1">
    <citation type="submission" date="2019-07" db="EMBL/GenBank/DDBJ databases">
        <title>The pathways for chlorine oxyanion respiration interact through the shared metabolite chlorate.</title>
        <authorList>
            <person name="Barnum T.P."/>
            <person name="Cheng Y."/>
            <person name="Hill K.A."/>
            <person name="Lucas L.N."/>
            <person name="Carlson H.K."/>
            <person name="Coates J.D."/>
        </authorList>
    </citation>
    <scope>NUCLEOTIDE SEQUENCE [LARGE SCALE GENOMIC DNA]</scope>
    <source>
        <strain evidence="7 8">SFB-3</strain>
    </source>
</reference>
<dbReference type="Gene3D" id="1.20.120.1630">
    <property type="match status" value="1"/>
</dbReference>
<evidence type="ECO:0000256" key="1">
    <source>
        <dbReference type="ARBA" id="ARBA00004127"/>
    </source>
</evidence>
<keyword evidence="7" id="KW-0808">Transferase</keyword>
<dbReference type="EMBL" id="VMNK01000001">
    <property type="protein sequence ID" value="TVO59718.1"/>
    <property type="molecule type" value="Genomic_DNA"/>
</dbReference>
<accession>A0A557R3K3</accession>
<evidence type="ECO:0000256" key="4">
    <source>
        <dbReference type="ARBA" id="ARBA00023136"/>
    </source>
</evidence>
<feature type="transmembrane region" description="Helical" evidence="6">
    <location>
        <begin position="99"/>
        <end position="122"/>
    </location>
</feature>
<evidence type="ECO:0000313" key="7">
    <source>
        <dbReference type="EMBL" id="TVO59718.1"/>
    </source>
</evidence>
<organism evidence="7 8">
    <name type="scientific">Denitromonas halophila</name>
    <dbReference type="NCBI Taxonomy" id="1629404"/>
    <lineage>
        <taxon>Bacteria</taxon>
        <taxon>Pseudomonadati</taxon>
        <taxon>Pseudomonadota</taxon>
        <taxon>Betaproteobacteria</taxon>
        <taxon>Rhodocyclales</taxon>
        <taxon>Zoogloeaceae</taxon>
        <taxon>Denitromonas</taxon>
    </lineage>
</organism>
<feature type="compositionally biased region" description="Basic and acidic residues" evidence="5">
    <location>
        <begin position="224"/>
        <end position="234"/>
    </location>
</feature>
<feature type="transmembrane region" description="Helical" evidence="6">
    <location>
        <begin position="6"/>
        <end position="27"/>
    </location>
</feature>
<evidence type="ECO:0000313" key="8">
    <source>
        <dbReference type="Proteomes" id="UP000319502"/>
    </source>
</evidence>
<keyword evidence="2 6" id="KW-0812">Transmembrane</keyword>
<dbReference type="RefSeq" id="WP_144307728.1">
    <property type="nucleotide sequence ID" value="NZ_VMNK01000001.1"/>
</dbReference>
<dbReference type="Pfam" id="PF04191">
    <property type="entry name" value="PEMT"/>
    <property type="match status" value="1"/>
</dbReference>
<protein>
    <submittedName>
        <fullName evidence="7">Isoprenylcysteine carboxylmethyltransferase family protein</fullName>
    </submittedName>
</protein>
<evidence type="ECO:0000256" key="5">
    <source>
        <dbReference type="SAM" id="MobiDB-lite"/>
    </source>
</evidence>
<keyword evidence="7" id="KW-0489">Methyltransferase</keyword>
<keyword evidence="3 6" id="KW-1133">Transmembrane helix</keyword>
<dbReference type="GO" id="GO:0032259">
    <property type="term" value="P:methylation"/>
    <property type="evidence" value="ECO:0007669"/>
    <property type="project" value="UniProtKB-KW"/>
</dbReference>
<dbReference type="Proteomes" id="UP000319502">
    <property type="component" value="Unassembled WGS sequence"/>
</dbReference>
<proteinExistence type="predicted"/>
<comment type="subcellular location">
    <subcellularLocation>
        <location evidence="1">Endomembrane system</location>
        <topology evidence="1">Multi-pass membrane protein</topology>
    </subcellularLocation>
</comment>
<keyword evidence="8" id="KW-1185">Reference proteome</keyword>
<evidence type="ECO:0000256" key="2">
    <source>
        <dbReference type="ARBA" id="ARBA00022692"/>
    </source>
</evidence>
<dbReference type="GO" id="GO:0008168">
    <property type="term" value="F:methyltransferase activity"/>
    <property type="evidence" value="ECO:0007669"/>
    <property type="project" value="UniProtKB-KW"/>
</dbReference>
<keyword evidence="4 6" id="KW-0472">Membrane</keyword>
<comment type="caution">
    <text evidence="7">The sequence shown here is derived from an EMBL/GenBank/DDBJ whole genome shotgun (WGS) entry which is preliminary data.</text>
</comment>